<dbReference type="Gene3D" id="1.10.3720.10">
    <property type="entry name" value="MetI-like"/>
    <property type="match status" value="1"/>
</dbReference>
<proteinExistence type="inferred from homology"/>
<organism evidence="9">
    <name type="scientific">freshwater metagenome</name>
    <dbReference type="NCBI Taxonomy" id="449393"/>
    <lineage>
        <taxon>unclassified sequences</taxon>
        <taxon>metagenomes</taxon>
        <taxon>ecological metagenomes</taxon>
    </lineage>
</organism>
<evidence type="ECO:0000256" key="3">
    <source>
        <dbReference type="ARBA" id="ARBA00022448"/>
    </source>
</evidence>
<dbReference type="InterPro" id="IPR035906">
    <property type="entry name" value="MetI-like_sf"/>
</dbReference>
<evidence type="ECO:0000256" key="7">
    <source>
        <dbReference type="ARBA" id="ARBA00023136"/>
    </source>
</evidence>
<gene>
    <name evidence="9" type="ORF">UFOPK3914_02038</name>
</gene>
<dbReference type="EMBL" id="CAFBOG010000281">
    <property type="protein sequence ID" value="CAB4999307.1"/>
    <property type="molecule type" value="Genomic_DNA"/>
</dbReference>
<sequence length="79" mass="8431">MPGVFAGSLLVFIPAAGDYLNNRYLGSPKTSMIGTVVQDKFLVQFDYPVAAALSLVLMAIITTMVLIYSKFLGTEGLAV</sequence>
<dbReference type="PANTHER" id="PTHR42929">
    <property type="entry name" value="INNER MEMBRANE ABC TRANSPORTER PERMEASE PROTEIN YDCU-RELATED-RELATED"/>
    <property type="match status" value="1"/>
</dbReference>
<comment type="subcellular location">
    <subcellularLocation>
        <location evidence="1">Cell membrane</location>
        <topology evidence="1">Multi-pass membrane protein</topology>
    </subcellularLocation>
</comment>
<keyword evidence="7 8" id="KW-0472">Membrane</keyword>
<feature type="transmembrane region" description="Helical" evidence="8">
    <location>
        <begin position="47"/>
        <end position="68"/>
    </location>
</feature>
<evidence type="ECO:0000256" key="4">
    <source>
        <dbReference type="ARBA" id="ARBA00022475"/>
    </source>
</evidence>
<evidence type="ECO:0000256" key="1">
    <source>
        <dbReference type="ARBA" id="ARBA00004651"/>
    </source>
</evidence>
<keyword evidence="4" id="KW-1003">Cell membrane</keyword>
<comment type="similarity">
    <text evidence="2">Belongs to the binding-protein-dependent transport system permease family. CysTW subfamily.</text>
</comment>
<keyword evidence="6 8" id="KW-1133">Transmembrane helix</keyword>
<keyword evidence="3" id="KW-0813">Transport</keyword>
<dbReference type="SUPFAM" id="SSF161098">
    <property type="entry name" value="MetI-like"/>
    <property type="match status" value="1"/>
</dbReference>
<dbReference type="GO" id="GO:0005886">
    <property type="term" value="C:plasma membrane"/>
    <property type="evidence" value="ECO:0007669"/>
    <property type="project" value="UniProtKB-SubCell"/>
</dbReference>
<dbReference type="AlphaFoldDB" id="A0A6J7P1U1"/>
<evidence type="ECO:0000256" key="2">
    <source>
        <dbReference type="ARBA" id="ARBA00007069"/>
    </source>
</evidence>
<protein>
    <submittedName>
        <fullName evidence="9">Unannotated protein</fullName>
    </submittedName>
</protein>
<evidence type="ECO:0000256" key="6">
    <source>
        <dbReference type="ARBA" id="ARBA00022989"/>
    </source>
</evidence>
<name>A0A6J7P1U1_9ZZZZ</name>
<keyword evidence="5 8" id="KW-0812">Transmembrane</keyword>
<dbReference type="PANTHER" id="PTHR42929:SF1">
    <property type="entry name" value="INNER MEMBRANE ABC TRANSPORTER PERMEASE PROTEIN YDCU-RELATED"/>
    <property type="match status" value="1"/>
</dbReference>
<accession>A0A6J7P1U1</accession>
<evidence type="ECO:0000313" key="9">
    <source>
        <dbReference type="EMBL" id="CAB4999307.1"/>
    </source>
</evidence>
<reference evidence="9" key="1">
    <citation type="submission" date="2020-05" db="EMBL/GenBank/DDBJ databases">
        <authorList>
            <person name="Chiriac C."/>
            <person name="Salcher M."/>
            <person name="Ghai R."/>
            <person name="Kavagutti S V."/>
        </authorList>
    </citation>
    <scope>NUCLEOTIDE SEQUENCE</scope>
</reference>
<evidence type="ECO:0000256" key="8">
    <source>
        <dbReference type="SAM" id="Phobius"/>
    </source>
</evidence>
<evidence type="ECO:0000256" key="5">
    <source>
        <dbReference type="ARBA" id="ARBA00022692"/>
    </source>
</evidence>